<dbReference type="EMBL" id="JANAVB010037619">
    <property type="protein sequence ID" value="KAJ6801793.1"/>
    <property type="molecule type" value="Genomic_DNA"/>
</dbReference>
<keyword evidence="3" id="KW-1185">Reference proteome</keyword>
<name>A0AAX6ECU9_IRIPA</name>
<evidence type="ECO:0000313" key="3">
    <source>
        <dbReference type="Proteomes" id="UP001140949"/>
    </source>
</evidence>
<proteinExistence type="predicted"/>
<organism evidence="2 3">
    <name type="scientific">Iris pallida</name>
    <name type="common">Sweet iris</name>
    <dbReference type="NCBI Taxonomy" id="29817"/>
    <lineage>
        <taxon>Eukaryota</taxon>
        <taxon>Viridiplantae</taxon>
        <taxon>Streptophyta</taxon>
        <taxon>Embryophyta</taxon>
        <taxon>Tracheophyta</taxon>
        <taxon>Spermatophyta</taxon>
        <taxon>Magnoliopsida</taxon>
        <taxon>Liliopsida</taxon>
        <taxon>Asparagales</taxon>
        <taxon>Iridaceae</taxon>
        <taxon>Iridoideae</taxon>
        <taxon>Irideae</taxon>
        <taxon>Iris</taxon>
    </lineage>
</organism>
<dbReference type="Proteomes" id="UP001140949">
    <property type="component" value="Unassembled WGS sequence"/>
</dbReference>
<comment type="caution">
    <text evidence="2">The sequence shown here is derived from an EMBL/GenBank/DDBJ whole genome shotgun (WGS) entry which is preliminary data.</text>
</comment>
<evidence type="ECO:0000256" key="1">
    <source>
        <dbReference type="SAM" id="MobiDB-lite"/>
    </source>
</evidence>
<sequence>MERGEEVQYLAGHVDRNRVHRGRTGDMRNICGNIVHSSLPPPSQAPSAPGGQPRRRGWSRRCQPRRRGWSRRCRCRRRSTDLVGALVFSPSDIW</sequence>
<reference evidence="2" key="1">
    <citation type="journal article" date="2023" name="GigaByte">
        <title>Genome assembly of the bearded iris, Iris pallida Lam.</title>
        <authorList>
            <person name="Bruccoleri R.E."/>
            <person name="Oakeley E.J."/>
            <person name="Faust A.M.E."/>
            <person name="Altorfer M."/>
            <person name="Dessus-Babus S."/>
            <person name="Burckhardt D."/>
            <person name="Oertli M."/>
            <person name="Naumann U."/>
            <person name="Petersen F."/>
            <person name="Wong J."/>
        </authorList>
    </citation>
    <scope>NUCLEOTIDE SEQUENCE</scope>
    <source>
        <strain evidence="2">GSM-AAB239-AS_SAM_17_03QT</strain>
    </source>
</reference>
<reference evidence="2" key="2">
    <citation type="submission" date="2023-04" db="EMBL/GenBank/DDBJ databases">
        <authorList>
            <person name="Bruccoleri R.E."/>
            <person name="Oakeley E.J."/>
            <person name="Faust A.-M."/>
            <person name="Dessus-Babus S."/>
            <person name="Altorfer M."/>
            <person name="Burckhardt D."/>
            <person name="Oertli M."/>
            <person name="Naumann U."/>
            <person name="Petersen F."/>
            <person name="Wong J."/>
        </authorList>
    </citation>
    <scope>NUCLEOTIDE SEQUENCE</scope>
    <source>
        <strain evidence="2">GSM-AAB239-AS_SAM_17_03QT</strain>
        <tissue evidence="2">Leaf</tissue>
    </source>
</reference>
<accession>A0AAX6ECU9</accession>
<feature type="compositionally biased region" description="Basic residues" evidence="1">
    <location>
        <begin position="53"/>
        <end position="68"/>
    </location>
</feature>
<protein>
    <submittedName>
        <fullName evidence="2">Uncharacterized protein</fullName>
    </submittedName>
</protein>
<evidence type="ECO:0000313" key="2">
    <source>
        <dbReference type="EMBL" id="KAJ6801793.1"/>
    </source>
</evidence>
<dbReference type="AlphaFoldDB" id="A0AAX6ECU9"/>
<gene>
    <name evidence="2" type="ORF">M6B38_196130</name>
</gene>
<feature type="region of interest" description="Disordered" evidence="1">
    <location>
        <begin position="34"/>
        <end position="68"/>
    </location>
</feature>